<proteinExistence type="inferred from homology"/>
<comment type="caution">
    <text evidence="4">The sequence shown here is derived from an EMBL/GenBank/DDBJ whole genome shotgun (WGS) entry which is preliminary data.</text>
</comment>
<evidence type="ECO:0000313" key="4">
    <source>
        <dbReference type="EMBL" id="MVA98018.1"/>
    </source>
</evidence>
<dbReference type="InterPro" id="IPR007837">
    <property type="entry name" value="DinB"/>
</dbReference>
<sequence>MQPYRLMALNNAWANARLYGALRDLSAAAFTAARPGFFPSLAATLNHIHEVDLYYLDALERGGAGRAVYDRPEIDDPAALGALQAEADLRLARFCQALDPAALAETRVTARADGAVTERVDALLLHLFQHQIHHRGQAHVQVQHAGIAPPQLDEFYLDYDRHPTAAPYHR</sequence>
<comment type="similarity">
    <text evidence="1">Belongs to the DinB family.</text>
</comment>
<protein>
    <submittedName>
        <fullName evidence="4">Nuclease</fullName>
    </submittedName>
</protein>
<dbReference type="InterPro" id="IPR034660">
    <property type="entry name" value="DinB/YfiT-like"/>
</dbReference>
<feature type="binding site" evidence="3">
    <location>
        <position position="47"/>
    </location>
    <ligand>
        <name>a divalent metal cation</name>
        <dbReference type="ChEBI" id="CHEBI:60240"/>
    </ligand>
</feature>
<gene>
    <name evidence="4" type="ORF">GN330_12275</name>
</gene>
<dbReference type="GO" id="GO:0046872">
    <property type="term" value="F:metal ion binding"/>
    <property type="evidence" value="ECO:0007669"/>
    <property type="project" value="UniProtKB-KW"/>
</dbReference>
<dbReference type="Proteomes" id="UP000463224">
    <property type="component" value="Unassembled WGS sequence"/>
</dbReference>
<dbReference type="SUPFAM" id="SSF109854">
    <property type="entry name" value="DinB/YfiT-like putative metalloenzymes"/>
    <property type="match status" value="1"/>
</dbReference>
<organism evidence="4 5">
    <name type="scientific">Nitratireductor arenosus</name>
    <dbReference type="NCBI Taxonomy" id="2682096"/>
    <lineage>
        <taxon>Bacteria</taxon>
        <taxon>Pseudomonadati</taxon>
        <taxon>Pseudomonadota</taxon>
        <taxon>Alphaproteobacteria</taxon>
        <taxon>Hyphomicrobiales</taxon>
        <taxon>Phyllobacteriaceae</taxon>
        <taxon>Nitratireductor</taxon>
    </lineage>
</organism>
<dbReference type="EMBL" id="WPHG01000003">
    <property type="protein sequence ID" value="MVA98018.1"/>
    <property type="molecule type" value="Genomic_DNA"/>
</dbReference>
<accession>A0A844QIY8</accession>
<evidence type="ECO:0000313" key="5">
    <source>
        <dbReference type="Proteomes" id="UP000463224"/>
    </source>
</evidence>
<feature type="binding site" evidence="3">
    <location>
        <position position="130"/>
    </location>
    <ligand>
        <name>a divalent metal cation</name>
        <dbReference type="ChEBI" id="CHEBI:60240"/>
    </ligand>
</feature>
<evidence type="ECO:0000256" key="1">
    <source>
        <dbReference type="ARBA" id="ARBA00008635"/>
    </source>
</evidence>
<keyword evidence="2 3" id="KW-0479">Metal-binding</keyword>
<evidence type="ECO:0000256" key="2">
    <source>
        <dbReference type="ARBA" id="ARBA00022723"/>
    </source>
</evidence>
<feature type="binding site" evidence="3">
    <location>
        <position position="134"/>
    </location>
    <ligand>
        <name>a divalent metal cation</name>
        <dbReference type="ChEBI" id="CHEBI:60240"/>
    </ligand>
</feature>
<dbReference type="PANTHER" id="PTHR37302:SF3">
    <property type="entry name" value="DAMAGE-INDUCIBLE PROTEIN DINB"/>
    <property type="match status" value="1"/>
</dbReference>
<dbReference type="Gene3D" id="1.20.120.450">
    <property type="entry name" value="dinb family like domain"/>
    <property type="match status" value="1"/>
</dbReference>
<reference evidence="4 5" key="1">
    <citation type="submission" date="2019-12" db="EMBL/GenBank/DDBJ databases">
        <title>Nitratireductor arenosus sp. nov., Isolated from sea sand, Jeju island, South Korea.</title>
        <authorList>
            <person name="Kim W."/>
        </authorList>
    </citation>
    <scope>NUCLEOTIDE SEQUENCE [LARGE SCALE GENOMIC DNA]</scope>
    <source>
        <strain evidence="4 5">CAU 1489</strain>
    </source>
</reference>
<evidence type="ECO:0000256" key="3">
    <source>
        <dbReference type="PIRSR" id="PIRSR607837-1"/>
    </source>
</evidence>
<dbReference type="Pfam" id="PF05163">
    <property type="entry name" value="DinB"/>
    <property type="match status" value="1"/>
</dbReference>
<dbReference type="AlphaFoldDB" id="A0A844QIY8"/>
<dbReference type="PANTHER" id="PTHR37302">
    <property type="entry name" value="SLR1116 PROTEIN"/>
    <property type="match status" value="1"/>
</dbReference>
<keyword evidence="5" id="KW-1185">Reference proteome</keyword>
<name>A0A844QIY8_9HYPH</name>